<proteinExistence type="predicted"/>
<dbReference type="Proteomes" id="UP000646738">
    <property type="component" value="Unassembled WGS sequence"/>
</dbReference>
<evidence type="ECO:0000313" key="2">
    <source>
        <dbReference type="EMBL" id="GHI51361.1"/>
    </source>
</evidence>
<feature type="transmembrane region" description="Helical" evidence="1">
    <location>
        <begin position="20"/>
        <end position="39"/>
    </location>
</feature>
<evidence type="ECO:0000313" key="3">
    <source>
        <dbReference type="Proteomes" id="UP000646738"/>
    </source>
</evidence>
<evidence type="ECO:0000256" key="1">
    <source>
        <dbReference type="SAM" id="Phobius"/>
    </source>
</evidence>
<name>A0ABQ3R690_STRRR</name>
<sequence length="40" mass="4277">MSRGLGRWVLRHFGRYAGSLYLAMILGGCAVVLAGALAIR</sequence>
<organism evidence="2 3">
    <name type="scientific">Streptomyces rubradiris</name>
    <name type="common">Streptomyces achromogenes subsp. rubradiris</name>
    <dbReference type="NCBI Taxonomy" id="285531"/>
    <lineage>
        <taxon>Bacteria</taxon>
        <taxon>Bacillati</taxon>
        <taxon>Actinomycetota</taxon>
        <taxon>Actinomycetes</taxon>
        <taxon>Kitasatosporales</taxon>
        <taxon>Streptomycetaceae</taxon>
        <taxon>Streptomyces</taxon>
    </lineage>
</organism>
<dbReference type="PROSITE" id="PS51257">
    <property type="entry name" value="PROKAR_LIPOPROTEIN"/>
    <property type="match status" value="1"/>
</dbReference>
<dbReference type="EMBL" id="BNEA01000001">
    <property type="protein sequence ID" value="GHI51361.1"/>
    <property type="molecule type" value="Genomic_DNA"/>
</dbReference>
<keyword evidence="1" id="KW-0812">Transmembrane</keyword>
<accession>A0ABQ3R690</accession>
<keyword evidence="1" id="KW-1133">Transmembrane helix</keyword>
<keyword evidence="1" id="KW-0472">Membrane</keyword>
<dbReference type="RefSeq" id="WP_268257584.1">
    <property type="nucleotide sequence ID" value="NZ_BNCB01000009.1"/>
</dbReference>
<reference evidence="3" key="1">
    <citation type="submission" date="2023-07" db="EMBL/GenBank/DDBJ databases">
        <title>Whole genome shotgun sequence of Streptomyces achromogenes subsp. rubradiris NBRC 14000.</title>
        <authorList>
            <person name="Komaki H."/>
            <person name="Tamura T."/>
        </authorList>
    </citation>
    <scope>NUCLEOTIDE SEQUENCE [LARGE SCALE GENOMIC DNA]</scope>
    <source>
        <strain evidence="3">NBRC 14000</strain>
    </source>
</reference>
<comment type="caution">
    <text evidence="2">The sequence shown here is derived from an EMBL/GenBank/DDBJ whole genome shotgun (WGS) entry which is preliminary data.</text>
</comment>
<protein>
    <submittedName>
        <fullName evidence="2">Uncharacterized protein</fullName>
    </submittedName>
</protein>
<keyword evidence="3" id="KW-1185">Reference proteome</keyword>
<gene>
    <name evidence="2" type="ORF">Srubr_12070</name>
</gene>